<dbReference type="AlphaFoldDB" id="D3BM28"/>
<comment type="similarity">
    <text evidence="1">Belongs to the DCC1 family.</text>
</comment>
<dbReference type="EMBL" id="ADBJ01000042">
    <property type="protein sequence ID" value="EFA77629.1"/>
    <property type="molecule type" value="Genomic_DNA"/>
</dbReference>
<name>D3BM28_HETP5</name>
<evidence type="ECO:0000313" key="3">
    <source>
        <dbReference type="EMBL" id="EFA77629.1"/>
    </source>
</evidence>
<keyword evidence="2" id="KW-0235">DNA replication</keyword>
<dbReference type="InParanoid" id="D3BM28"/>
<dbReference type="GO" id="GO:0006260">
    <property type="term" value="P:DNA replication"/>
    <property type="evidence" value="ECO:0007669"/>
    <property type="project" value="UniProtKB-KW"/>
</dbReference>
<dbReference type="Proteomes" id="UP000001396">
    <property type="component" value="Unassembled WGS sequence"/>
</dbReference>
<dbReference type="GO" id="GO:0034088">
    <property type="term" value="P:maintenance of mitotic sister chromatid cohesion"/>
    <property type="evidence" value="ECO:0007669"/>
    <property type="project" value="TreeGrafter"/>
</dbReference>
<keyword evidence="4" id="KW-1185">Reference proteome</keyword>
<dbReference type="GO" id="GO:0000775">
    <property type="term" value="C:chromosome, centromeric region"/>
    <property type="evidence" value="ECO:0007669"/>
    <property type="project" value="TreeGrafter"/>
</dbReference>
<reference evidence="3 4" key="1">
    <citation type="journal article" date="2011" name="Genome Res.">
        <title>Phylogeny-wide analysis of social amoeba genomes highlights ancient origins for complex intercellular communication.</title>
        <authorList>
            <person name="Heidel A.J."/>
            <person name="Lawal H.M."/>
            <person name="Felder M."/>
            <person name="Schilde C."/>
            <person name="Helps N.R."/>
            <person name="Tunggal B."/>
            <person name="Rivero F."/>
            <person name="John U."/>
            <person name="Schleicher M."/>
            <person name="Eichinger L."/>
            <person name="Platzer M."/>
            <person name="Noegel A.A."/>
            <person name="Schaap P."/>
            <person name="Gloeckner G."/>
        </authorList>
    </citation>
    <scope>NUCLEOTIDE SEQUENCE [LARGE SCALE GENOMIC DNA]</scope>
    <source>
        <strain evidence="4">ATCC 26659 / Pp 5 / PN500</strain>
    </source>
</reference>
<sequence length="349" mass="40196">MSDNKEIITVTFGDQYPNDNFKLLEINNEILQDLNLNGRLYIKGVDKGDEAILCTSDKTYIMKSAHTSNSMMLTRDYAILSLQQLHYEMIEIPPRLAALKSILLKRAIDSDTYDINSVGYHLSELESLVQASNQQLKQYMDSVLNVYYIENDKASLLSDRYHARIVDLILTEITINGWSYQSIPIDECVSKIEVKSKSLLDYIFKIYASKCQEDGYYKLNSDLICIFRGKQILCENKSMEMSKFMESWIDVLPIGFTPKFEQLSGIAITTTKSSKPFATYFNQEELTIVPKDRMTLMFKQNPKWTLPDMLPYIKPILPANEKSIETFILKFARATTAPGTKEKIYISRY</sequence>
<dbReference type="GO" id="GO:0031390">
    <property type="term" value="C:Ctf18 RFC-like complex"/>
    <property type="evidence" value="ECO:0007669"/>
    <property type="project" value="InterPro"/>
</dbReference>
<dbReference type="PANTHER" id="PTHR13395">
    <property type="entry name" value="SISTER CHROMATID COHESION PROTEIN DCC1-RELATED"/>
    <property type="match status" value="1"/>
</dbReference>
<dbReference type="STRING" id="670386.D3BM28"/>
<dbReference type="PANTHER" id="PTHR13395:SF6">
    <property type="entry name" value="SISTER CHROMATID COHESION PROTEIN DCC1"/>
    <property type="match status" value="1"/>
</dbReference>
<dbReference type="FunCoup" id="D3BM28">
    <property type="interactions" value="314"/>
</dbReference>
<evidence type="ECO:0000256" key="2">
    <source>
        <dbReference type="ARBA" id="ARBA00022705"/>
    </source>
</evidence>
<proteinExistence type="inferred from homology"/>
<accession>D3BM28</accession>
<dbReference type="GeneID" id="31367703"/>
<evidence type="ECO:0008006" key="5">
    <source>
        <dbReference type="Google" id="ProtNLM"/>
    </source>
</evidence>
<gene>
    <name evidence="3" type="ORF">PPL_12236</name>
</gene>
<dbReference type="Pfam" id="PF09724">
    <property type="entry name" value="Dcc1"/>
    <property type="match status" value="1"/>
</dbReference>
<dbReference type="RefSeq" id="XP_020429757.1">
    <property type="nucleotide sequence ID" value="XM_020582976.1"/>
</dbReference>
<dbReference type="OMA" id="DSESWPF"/>
<dbReference type="InterPro" id="IPR019128">
    <property type="entry name" value="Dcc1"/>
</dbReference>
<evidence type="ECO:0000256" key="1">
    <source>
        <dbReference type="ARBA" id="ARBA00007017"/>
    </source>
</evidence>
<evidence type="ECO:0000313" key="4">
    <source>
        <dbReference type="Proteomes" id="UP000001396"/>
    </source>
</evidence>
<protein>
    <recommendedName>
        <fullName evidence="5">Sister chromatid cohesion protein DCC1</fullName>
    </recommendedName>
</protein>
<organism evidence="3 4">
    <name type="scientific">Heterostelium pallidum (strain ATCC 26659 / Pp 5 / PN500)</name>
    <name type="common">Cellular slime mold</name>
    <name type="synonym">Polysphondylium pallidum</name>
    <dbReference type="NCBI Taxonomy" id="670386"/>
    <lineage>
        <taxon>Eukaryota</taxon>
        <taxon>Amoebozoa</taxon>
        <taxon>Evosea</taxon>
        <taxon>Eumycetozoa</taxon>
        <taxon>Dictyostelia</taxon>
        <taxon>Acytosteliales</taxon>
        <taxon>Acytosteliaceae</taxon>
        <taxon>Heterostelium</taxon>
    </lineage>
</organism>
<dbReference type="GO" id="GO:0000785">
    <property type="term" value="C:chromatin"/>
    <property type="evidence" value="ECO:0007669"/>
    <property type="project" value="TreeGrafter"/>
</dbReference>
<comment type="caution">
    <text evidence="3">The sequence shown here is derived from an EMBL/GenBank/DDBJ whole genome shotgun (WGS) entry which is preliminary data.</text>
</comment>